<dbReference type="NCBIfam" id="NF006114">
    <property type="entry name" value="PRK08263.1"/>
    <property type="match status" value="1"/>
</dbReference>
<name>A0A1H2CFI3_MUCMA</name>
<dbReference type="OrthoDB" id="1235794at2"/>
<evidence type="ECO:0000256" key="2">
    <source>
        <dbReference type="ARBA" id="ARBA00023002"/>
    </source>
</evidence>
<dbReference type="GO" id="GO:0016491">
    <property type="term" value="F:oxidoreductase activity"/>
    <property type="evidence" value="ECO:0007669"/>
    <property type="project" value="UniProtKB-KW"/>
</dbReference>
<gene>
    <name evidence="4" type="ORF">SAMN05216490_4981</name>
</gene>
<dbReference type="PROSITE" id="PS00061">
    <property type="entry name" value="ADH_SHORT"/>
    <property type="match status" value="1"/>
</dbReference>
<reference evidence="4 5" key="1">
    <citation type="submission" date="2016-10" db="EMBL/GenBank/DDBJ databases">
        <authorList>
            <person name="de Groot N.N."/>
        </authorList>
    </citation>
    <scope>NUCLEOTIDE SEQUENCE [LARGE SCALE GENOMIC DNA]</scope>
    <source>
        <strain evidence="4 5">MP1X4</strain>
    </source>
</reference>
<dbReference type="PRINTS" id="PR00081">
    <property type="entry name" value="GDHRDH"/>
</dbReference>
<sequence length="274" mass="29452">MSKTIFITGASRGFGKIWAEAFLDRGDKVVVTSRNLSSLKDLAEKYESAVLTLELDITDREACFAAIAKANVHFGSIDVVINNAGTGVVGTIEELSEKEARDIIDANLFGTLWITQAVLPILRAQGSGHILQLSSALGIYAFPTVGIYSASKFAVEGLSEALAQEVKGLGIHITIVEPNGYATDFNNSSVKSISIPAYDSMKAELYANPEFKAADAYGDPQATSEAILLLVDSPNPPLRLILGKKALPLAKYIYAEKLTSWETWKDVSVKAHGL</sequence>
<dbReference type="Gene3D" id="3.40.50.720">
    <property type="entry name" value="NAD(P)-binding Rossmann-like Domain"/>
    <property type="match status" value="1"/>
</dbReference>
<dbReference type="InterPro" id="IPR020904">
    <property type="entry name" value="Sc_DH/Rdtase_CS"/>
</dbReference>
<organism evidence="4 5">
    <name type="scientific">Mucilaginibacter mallensis</name>
    <dbReference type="NCBI Taxonomy" id="652787"/>
    <lineage>
        <taxon>Bacteria</taxon>
        <taxon>Pseudomonadati</taxon>
        <taxon>Bacteroidota</taxon>
        <taxon>Sphingobacteriia</taxon>
        <taxon>Sphingobacteriales</taxon>
        <taxon>Sphingobacteriaceae</taxon>
        <taxon>Mucilaginibacter</taxon>
    </lineage>
</organism>
<evidence type="ECO:0000256" key="3">
    <source>
        <dbReference type="RuleBase" id="RU000363"/>
    </source>
</evidence>
<dbReference type="CDD" id="cd05374">
    <property type="entry name" value="17beta-HSD-like_SDR_c"/>
    <property type="match status" value="1"/>
</dbReference>
<dbReference type="InterPro" id="IPR036291">
    <property type="entry name" value="NAD(P)-bd_dom_sf"/>
</dbReference>
<dbReference type="PANTHER" id="PTHR43976">
    <property type="entry name" value="SHORT CHAIN DEHYDROGENASE"/>
    <property type="match status" value="1"/>
</dbReference>
<dbReference type="Proteomes" id="UP000199679">
    <property type="component" value="Chromosome I"/>
</dbReference>
<dbReference type="AlphaFoldDB" id="A0A1H2CFI3"/>
<dbReference type="InterPro" id="IPR051911">
    <property type="entry name" value="SDR_oxidoreductase"/>
</dbReference>
<accession>A0A1H2CFI3</accession>
<proteinExistence type="inferred from homology"/>
<dbReference type="RefSeq" id="WP_091379768.1">
    <property type="nucleotide sequence ID" value="NZ_LT629740.1"/>
</dbReference>
<evidence type="ECO:0000313" key="4">
    <source>
        <dbReference type="EMBL" id="SDT69079.1"/>
    </source>
</evidence>
<dbReference type="EMBL" id="LT629740">
    <property type="protein sequence ID" value="SDT69079.1"/>
    <property type="molecule type" value="Genomic_DNA"/>
</dbReference>
<evidence type="ECO:0000313" key="5">
    <source>
        <dbReference type="Proteomes" id="UP000199679"/>
    </source>
</evidence>
<keyword evidence="5" id="KW-1185">Reference proteome</keyword>
<dbReference type="Pfam" id="PF00106">
    <property type="entry name" value="adh_short"/>
    <property type="match status" value="1"/>
</dbReference>
<keyword evidence="2" id="KW-0560">Oxidoreductase</keyword>
<dbReference type="STRING" id="652787.SAMN05216490_4981"/>
<dbReference type="InterPro" id="IPR002347">
    <property type="entry name" value="SDR_fam"/>
</dbReference>
<dbReference type="PRINTS" id="PR00080">
    <property type="entry name" value="SDRFAMILY"/>
</dbReference>
<dbReference type="PANTHER" id="PTHR43976:SF16">
    <property type="entry name" value="SHORT-CHAIN DEHYDROGENASE_REDUCTASE FAMILY PROTEIN"/>
    <property type="match status" value="1"/>
</dbReference>
<evidence type="ECO:0000256" key="1">
    <source>
        <dbReference type="ARBA" id="ARBA00006484"/>
    </source>
</evidence>
<protein>
    <submittedName>
        <fullName evidence="4">NADP-dependent 3-hydroxy acid dehydrogenase YdfG</fullName>
    </submittedName>
</protein>
<dbReference type="SUPFAM" id="SSF51735">
    <property type="entry name" value="NAD(P)-binding Rossmann-fold domains"/>
    <property type="match status" value="1"/>
</dbReference>
<comment type="similarity">
    <text evidence="1 3">Belongs to the short-chain dehydrogenases/reductases (SDR) family.</text>
</comment>